<comment type="caution">
    <text evidence="2">The sequence shown here is derived from an EMBL/GenBank/DDBJ whole genome shotgun (WGS) entry which is preliminary data.</text>
</comment>
<keyword evidence="1" id="KW-0812">Transmembrane</keyword>
<evidence type="ECO:0000313" key="2">
    <source>
        <dbReference type="EMBL" id="RYC15302.1"/>
    </source>
</evidence>
<feature type="transmembrane region" description="Helical" evidence="1">
    <location>
        <begin position="280"/>
        <end position="303"/>
    </location>
</feature>
<organism evidence="2 3">
    <name type="scientific">Ciceribacter ferrooxidans</name>
    <dbReference type="NCBI Taxonomy" id="2509717"/>
    <lineage>
        <taxon>Bacteria</taxon>
        <taxon>Pseudomonadati</taxon>
        <taxon>Pseudomonadota</taxon>
        <taxon>Alphaproteobacteria</taxon>
        <taxon>Hyphomicrobiales</taxon>
        <taxon>Rhizobiaceae</taxon>
        <taxon>Ciceribacter</taxon>
    </lineage>
</organism>
<name>A0A4Q2TB38_9HYPH</name>
<protein>
    <submittedName>
        <fullName evidence="2">Short-chain dehydrogenase</fullName>
    </submittedName>
</protein>
<reference evidence="2 3" key="1">
    <citation type="submission" date="2019-01" db="EMBL/GenBank/DDBJ databases">
        <authorList>
            <person name="Deng T."/>
        </authorList>
    </citation>
    <scope>NUCLEOTIDE SEQUENCE [LARGE SCALE GENOMIC DNA]</scope>
    <source>
        <strain evidence="2 3">F8825</strain>
    </source>
</reference>
<dbReference type="RefSeq" id="WP_129331831.1">
    <property type="nucleotide sequence ID" value="NZ_SDVB01000196.1"/>
</dbReference>
<feature type="transmembrane region" description="Helical" evidence="1">
    <location>
        <begin position="188"/>
        <end position="206"/>
    </location>
</feature>
<proteinExistence type="predicted"/>
<dbReference type="Pfam" id="PF05940">
    <property type="entry name" value="NnrS"/>
    <property type="match status" value="1"/>
</dbReference>
<feature type="transmembrane region" description="Helical" evidence="1">
    <location>
        <begin position="309"/>
        <end position="328"/>
    </location>
</feature>
<keyword evidence="1" id="KW-0472">Membrane</keyword>
<dbReference type="EMBL" id="SDVB01000196">
    <property type="protein sequence ID" value="RYC15302.1"/>
    <property type="molecule type" value="Genomic_DNA"/>
</dbReference>
<dbReference type="OrthoDB" id="9770040at2"/>
<keyword evidence="3" id="KW-1185">Reference proteome</keyword>
<feature type="transmembrane region" description="Helical" evidence="1">
    <location>
        <begin position="251"/>
        <end position="268"/>
    </location>
</feature>
<dbReference type="Proteomes" id="UP000291088">
    <property type="component" value="Unassembled WGS sequence"/>
</dbReference>
<gene>
    <name evidence="2" type="ORF">EUU22_09720</name>
</gene>
<evidence type="ECO:0000313" key="3">
    <source>
        <dbReference type="Proteomes" id="UP000291088"/>
    </source>
</evidence>
<feature type="transmembrane region" description="Helical" evidence="1">
    <location>
        <begin position="227"/>
        <end position="245"/>
    </location>
</feature>
<evidence type="ECO:0000256" key="1">
    <source>
        <dbReference type="SAM" id="Phobius"/>
    </source>
</evidence>
<dbReference type="AlphaFoldDB" id="A0A4Q2TB38"/>
<feature type="transmembrane region" description="Helical" evidence="1">
    <location>
        <begin position="369"/>
        <end position="390"/>
    </location>
</feature>
<feature type="transmembrane region" description="Helical" evidence="1">
    <location>
        <begin position="33"/>
        <end position="53"/>
    </location>
</feature>
<dbReference type="InterPro" id="IPR010266">
    <property type="entry name" value="NnrS"/>
</dbReference>
<keyword evidence="1" id="KW-1133">Transmembrane helix</keyword>
<feature type="transmembrane region" description="Helical" evidence="1">
    <location>
        <begin position="340"/>
        <end position="363"/>
    </location>
</feature>
<sequence>MNDIPHEPRTGRAVPRGLAQTGPVLFSYGFRPFFLGAGVWAVAAMTLWIGALVSGWPIGGDYGAPHWHAHEMLFGFAPAVLAGFLMTAVPNWTGRLPVSGPPLMVLFSIWVAGRIAMLSPDLLGVPLAAAIDALFLPALLFINAREIIAGRKWRDLKVLGGLAALALANIFFHRMVIIGVHDGFADRLAVSAYVMLIMIIGGRIVPSFTRNWLNKAGRTVFPVPFNRFDSIAITSGGVALAAWIFEPAHPVTALAAALAAGLHVARLSRWRGWETWAEKLLVILHVGYAFVPLGFLGIALGAAGVIDDFSVLHILTVGAIGVMMLAVTTRVTRGHTGRQLSASTTTALSYLSLIAAAVLRPLADLLPDLYEPMLAMAGLAWIVAFSLFLLEHGPMLLTVRRTPLGAG</sequence>
<feature type="transmembrane region" description="Helical" evidence="1">
    <location>
        <begin position="100"/>
        <end position="117"/>
    </location>
</feature>
<feature type="transmembrane region" description="Helical" evidence="1">
    <location>
        <begin position="156"/>
        <end position="176"/>
    </location>
</feature>
<feature type="transmembrane region" description="Helical" evidence="1">
    <location>
        <begin position="73"/>
        <end position="93"/>
    </location>
</feature>
<accession>A0A4Q2TB38</accession>
<feature type="transmembrane region" description="Helical" evidence="1">
    <location>
        <begin position="123"/>
        <end position="144"/>
    </location>
</feature>